<feature type="transmembrane region" description="Helical" evidence="1">
    <location>
        <begin position="119"/>
        <end position="136"/>
    </location>
</feature>
<sequence>MILNTSTYAIYMAGAVIGTTLGTILIETVMRENYPNSMKRPSILIMNMTKKVRKGWEIVGKCVFKLFDPQWFFDLVERYFKPVWISIRDLTKPTVLFVISPLYTFKGYLKSLNISKTKVLSPIILGVVVVAGSAYYPQILKFLKIS</sequence>
<organism evidence="2">
    <name type="scientific">viral metagenome</name>
    <dbReference type="NCBI Taxonomy" id="1070528"/>
    <lineage>
        <taxon>unclassified sequences</taxon>
        <taxon>metagenomes</taxon>
        <taxon>organismal metagenomes</taxon>
    </lineage>
</organism>
<keyword evidence="1" id="KW-1133">Transmembrane helix</keyword>
<evidence type="ECO:0000313" key="2">
    <source>
        <dbReference type="EMBL" id="QHT04670.1"/>
    </source>
</evidence>
<keyword evidence="1" id="KW-0472">Membrane</keyword>
<accession>A0A6C0CL91</accession>
<proteinExistence type="predicted"/>
<evidence type="ECO:0000256" key="1">
    <source>
        <dbReference type="SAM" id="Phobius"/>
    </source>
</evidence>
<dbReference type="EMBL" id="MN739436">
    <property type="protein sequence ID" value="QHT04670.1"/>
    <property type="molecule type" value="Genomic_DNA"/>
</dbReference>
<feature type="transmembrane region" description="Helical" evidence="1">
    <location>
        <begin position="6"/>
        <end position="30"/>
    </location>
</feature>
<reference evidence="2" key="1">
    <citation type="journal article" date="2020" name="Nature">
        <title>Giant virus diversity and host interactions through global metagenomics.</title>
        <authorList>
            <person name="Schulz F."/>
            <person name="Roux S."/>
            <person name="Paez-Espino D."/>
            <person name="Jungbluth S."/>
            <person name="Walsh D.A."/>
            <person name="Denef V.J."/>
            <person name="McMahon K.D."/>
            <person name="Konstantinidis K.T."/>
            <person name="Eloe-Fadrosh E.A."/>
            <person name="Kyrpides N.C."/>
            <person name="Woyke T."/>
        </authorList>
    </citation>
    <scope>NUCLEOTIDE SEQUENCE</scope>
    <source>
        <strain evidence="2">GVMAG-M-3300021343-4</strain>
    </source>
</reference>
<name>A0A6C0CL91_9ZZZZ</name>
<keyword evidence="1" id="KW-0812">Transmembrane</keyword>
<protein>
    <submittedName>
        <fullName evidence="2">Uncharacterized protein</fullName>
    </submittedName>
</protein>
<dbReference type="AlphaFoldDB" id="A0A6C0CL91"/>